<keyword evidence="10" id="KW-1006">Bacterial flagellum protein export</keyword>
<keyword evidence="11" id="KW-0966">Cell projection</keyword>
<gene>
    <name evidence="11" type="ORF">SAMN05660649_00206</name>
</gene>
<dbReference type="GO" id="GO:0009288">
    <property type="term" value="C:bacterial-type flagellum"/>
    <property type="evidence" value="ECO:0007669"/>
    <property type="project" value="InterPro"/>
</dbReference>
<keyword evidence="5" id="KW-1003">Cell membrane</keyword>
<dbReference type="STRING" id="341036.SAMN05660649_00206"/>
<evidence type="ECO:0000256" key="10">
    <source>
        <dbReference type="ARBA" id="ARBA00023225"/>
    </source>
</evidence>
<reference evidence="12" key="1">
    <citation type="submission" date="2016-10" db="EMBL/GenBank/DDBJ databases">
        <authorList>
            <person name="Varghese N."/>
            <person name="Submissions S."/>
        </authorList>
    </citation>
    <scope>NUCLEOTIDE SEQUENCE [LARGE SCALE GENOMIC DNA]</scope>
    <source>
        <strain evidence="12">DSM 17038</strain>
    </source>
</reference>
<dbReference type="InterPro" id="IPR053716">
    <property type="entry name" value="Flag_assembly_chemotaxis_eff"/>
</dbReference>
<dbReference type="Gene3D" id="1.10.287.1700">
    <property type="match status" value="1"/>
</dbReference>
<evidence type="ECO:0000256" key="6">
    <source>
        <dbReference type="ARBA" id="ARBA00022500"/>
    </source>
</evidence>
<sequence length="144" mass="17000">MRQYSFRLEQVLKLREAHEDKAAWEQARANEEYKLNYHKFCDARDKLAAAQTIGGMIDSFDLLNQTLYCASAAVELSKREALLAKSRTKLEQCKNNLIQAMQDRSVMEKLKHKDRQKYDHELNLVDQKETDEIANRQFIYFKPK</sequence>
<evidence type="ECO:0000256" key="5">
    <source>
        <dbReference type="ARBA" id="ARBA00022475"/>
    </source>
</evidence>
<dbReference type="EMBL" id="FOOX01000001">
    <property type="protein sequence ID" value="SFF95903.1"/>
    <property type="molecule type" value="Genomic_DNA"/>
</dbReference>
<dbReference type="GO" id="GO:0044781">
    <property type="term" value="P:bacterial-type flagellum organization"/>
    <property type="evidence" value="ECO:0007669"/>
    <property type="project" value="UniProtKB-KW"/>
</dbReference>
<comment type="subcellular location">
    <subcellularLocation>
        <location evidence="1">Cell membrane</location>
        <topology evidence="1">Peripheral membrane protein</topology>
        <orientation evidence="1">Cytoplasmic side</orientation>
    </subcellularLocation>
</comment>
<dbReference type="InterPro" id="IPR012823">
    <property type="entry name" value="Flagell_FliJ"/>
</dbReference>
<keyword evidence="11" id="KW-0969">Cilium</keyword>
<evidence type="ECO:0000256" key="9">
    <source>
        <dbReference type="ARBA" id="ARBA00023136"/>
    </source>
</evidence>
<dbReference type="GO" id="GO:0006935">
    <property type="term" value="P:chemotaxis"/>
    <property type="evidence" value="ECO:0007669"/>
    <property type="project" value="UniProtKB-KW"/>
</dbReference>
<keyword evidence="11" id="KW-0282">Flagellum</keyword>
<evidence type="ECO:0000256" key="1">
    <source>
        <dbReference type="ARBA" id="ARBA00004413"/>
    </source>
</evidence>
<keyword evidence="6" id="KW-0145">Chemotaxis</keyword>
<evidence type="ECO:0000256" key="2">
    <source>
        <dbReference type="ARBA" id="ARBA00010004"/>
    </source>
</evidence>
<accession>A0A1I2MWT7</accession>
<dbReference type="GO" id="GO:0015031">
    <property type="term" value="P:protein transport"/>
    <property type="evidence" value="ECO:0007669"/>
    <property type="project" value="UniProtKB-KW"/>
</dbReference>
<proteinExistence type="inferred from homology"/>
<keyword evidence="7" id="KW-1005">Bacterial flagellum biogenesis</keyword>
<evidence type="ECO:0000256" key="3">
    <source>
        <dbReference type="ARBA" id="ARBA00020392"/>
    </source>
</evidence>
<dbReference type="AlphaFoldDB" id="A0A1I2MWT7"/>
<keyword evidence="8" id="KW-0653">Protein transport</keyword>
<evidence type="ECO:0000313" key="11">
    <source>
        <dbReference type="EMBL" id="SFF95903.1"/>
    </source>
</evidence>
<evidence type="ECO:0000256" key="4">
    <source>
        <dbReference type="ARBA" id="ARBA00022448"/>
    </source>
</evidence>
<dbReference type="GO" id="GO:0071973">
    <property type="term" value="P:bacterial-type flagellum-dependent cell motility"/>
    <property type="evidence" value="ECO:0007669"/>
    <property type="project" value="InterPro"/>
</dbReference>
<dbReference type="GO" id="GO:0005886">
    <property type="term" value="C:plasma membrane"/>
    <property type="evidence" value="ECO:0007669"/>
    <property type="project" value="UniProtKB-SubCell"/>
</dbReference>
<protein>
    <recommendedName>
        <fullName evidence="3">Flagellar FliJ protein</fullName>
    </recommendedName>
</protein>
<evidence type="ECO:0000313" key="12">
    <source>
        <dbReference type="Proteomes" id="UP000199337"/>
    </source>
</evidence>
<dbReference type="OrthoDB" id="1727315at2"/>
<evidence type="ECO:0000256" key="7">
    <source>
        <dbReference type="ARBA" id="ARBA00022795"/>
    </source>
</evidence>
<evidence type="ECO:0000256" key="8">
    <source>
        <dbReference type="ARBA" id="ARBA00022927"/>
    </source>
</evidence>
<organism evidence="11 12">
    <name type="scientific">Desulfotruncus arcticus DSM 17038</name>
    <dbReference type="NCBI Taxonomy" id="1121424"/>
    <lineage>
        <taxon>Bacteria</taxon>
        <taxon>Bacillati</taxon>
        <taxon>Bacillota</taxon>
        <taxon>Clostridia</taxon>
        <taxon>Eubacteriales</taxon>
        <taxon>Desulfallaceae</taxon>
        <taxon>Desulfotruncus</taxon>
    </lineage>
</organism>
<keyword evidence="9" id="KW-0472">Membrane</keyword>
<dbReference type="Proteomes" id="UP000199337">
    <property type="component" value="Unassembled WGS sequence"/>
</dbReference>
<dbReference type="Pfam" id="PF02050">
    <property type="entry name" value="FliJ"/>
    <property type="match status" value="1"/>
</dbReference>
<name>A0A1I2MWT7_9FIRM</name>
<keyword evidence="12" id="KW-1185">Reference proteome</keyword>
<comment type="similarity">
    <text evidence="2">Belongs to the FliJ family.</text>
</comment>
<dbReference type="RefSeq" id="WP_092467820.1">
    <property type="nucleotide sequence ID" value="NZ_FOOX01000001.1"/>
</dbReference>
<keyword evidence="4" id="KW-0813">Transport</keyword>